<dbReference type="Pfam" id="PF22860">
    <property type="entry name" value="DUF7017"/>
    <property type="match status" value="1"/>
</dbReference>
<reference evidence="1" key="1">
    <citation type="submission" date="2020-04" db="EMBL/GenBank/DDBJ databases">
        <title>Deep metagenomics examines the oral microbiome during advanced dental caries in children, revealing novel taxa and co-occurrences with host molecules.</title>
        <authorList>
            <person name="Baker J.L."/>
            <person name="Morton J.T."/>
            <person name="Dinis M."/>
            <person name="Alvarez R."/>
            <person name="Tran N.C."/>
            <person name="Knight R."/>
            <person name="Edlund A."/>
        </authorList>
    </citation>
    <scope>NUCLEOTIDE SEQUENCE</scope>
    <source>
        <strain evidence="1">JCVI_34_bin.1</strain>
    </source>
</reference>
<dbReference type="AlphaFoldDB" id="A0A929RXJ5"/>
<comment type="caution">
    <text evidence="1">The sequence shown here is derived from an EMBL/GenBank/DDBJ whole genome shotgun (WGS) entry which is preliminary data.</text>
</comment>
<dbReference type="InterPro" id="IPR011990">
    <property type="entry name" value="TPR-like_helical_dom_sf"/>
</dbReference>
<sequence>MYVQEITELRRQGELSKAFELAYNAWDRDKADPFLQMSLFWVLRDMCHRFFKHGYFDEVDVCLKEMKAFLPTMLDEKDMGKLAFKALYHRVQSGAEIILPALQLSGQRPKDAFSQIAHFLDFPRFFDPLLREDLGWIIYRYLKEVLYNVPSLEARKLLKAYVALENPRPSLLHSQMLSYSIKFAKEHPEFKLYRFLQLWNPTQFREEDFQSHVYAEHVVPSLLERLIKQLVDNNEPCDFEELAKSIAFPKHKLIELFRRTQYRRIVQYKHWQQWENMIQAFKDYATFNRDKGPSTWHSRTLKLALWYLRGDCAAFFLDFFKAWSYRNFGEEDWRASYDKADHRQEALVTLVLQRCQKLLSCQRNKQGHFDWYSKFLAQYMFRFPENKEAVRYQALLYHWQQKDDCAIILFKQLLRQTPDKHHLWYEAAQCLKDNIGAKIIFLCKLLHAQPEETLLGNTRLTLAQALIRKGMMPEAKTELEHYLQSHRSKSYIARHLMAAIPTETIANDSNQDLYRYYAQYAEDLLND</sequence>
<evidence type="ECO:0000313" key="1">
    <source>
        <dbReference type="EMBL" id="MBF0971145.1"/>
    </source>
</evidence>
<dbReference type="SUPFAM" id="SSF48452">
    <property type="entry name" value="TPR-like"/>
    <property type="match status" value="1"/>
</dbReference>
<protein>
    <recommendedName>
        <fullName evidence="3">Tetratricopeptide repeat protein</fullName>
    </recommendedName>
</protein>
<organism evidence="1 2">
    <name type="scientific">Alloprevotella tannerae</name>
    <dbReference type="NCBI Taxonomy" id="76122"/>
    <lineage>
        <taxon>Bacteria</taxon>
        <taxon>Pseudomonadati</taxon>
        <taxon>Bacteroidota</taxon>
        <taxon>Bacteroidia</taxon>
        <taxon>Bacteroidales</taxon>
        <taxon>Prevotellaceae</taxon>
        <taxon>Alloprevotella</taxon>
    </lineage>
</organism>
<gene>
    <name evidence="1" type="ORF">HXK21_08965</name>
</gene>
<dbReference type="RefSeq" id="WP_303764714.1">
    <property type="nucleotide sequence ID" value="NZ_JABZGR010000043.1"/>
</dbReference>
<dbReference type="Proteomes" id="UP000704068">
    <property type="component" value="Unassembled WGS sequence"/>
</dbReference>
<accession>A0A929RXJ5</accession>
<evidence type="ECO:0008006" key="3">
    <source>
        <dbReference type="Google" id="ProtNLM"/>
    </source>
</evidence>
<proteinExistence type="predicted"/>
<dbReference type="Gene3D" id="1.25.40.10">
    <property type="entry name" value="Tetratricopeptide repeat domain"/>
    <property type="match status" value="1"/>
</dbReference>
<name>A0A929RXJ5_9BACT</name>
<dbReference type="InterPro" id="IPR054283">
    <property type="entry name" value="DUF7017"/>
</dbReference>
<evidence type="ECO:0000313" key="2">
    <source>
        <dbReference type="Proteomes" id="UP000704068"/>
    </source>
</evidence>
<dbReference type="EMBL" id="JABZGR010000043">
    <property type="protein sequence ID" value="MBF0971145.1"/>
    <property type="molecule type" value="Genomic_DNA"/>
</dbReference>